<feature type="compositionally biased region" description="Polar residues" evidence="1">
    <location>
        <begin position="51"/>
        <end position="64"/>
    </location>
</feature>
<sequence length="284" mass="32196">MVERRGSLKNRDAYLQHLADLQGNSFRRSISKQPYQEQKVGLSKEAKSAPVSANITNGSDIIETSSSAPKSKKKKKKKKKKRKKAKDTAGDNNSLQSAPVDRKRGEDKKNERRIPMDQLQQAFMRLNILTTESEQVGKDVEDANSKTRAEFDLGKTSSLTTLRKLKWYLEDIVYDRELLRRLDGLVGFPTYMLLMSGEEASAAFHRLASALKHVPECYHIMLYQGNLVFGSRHAEDIEKTLSKLFEAAKSEQVKMDSESWSLHQTQEVVIEGCRFSIDGVVLID</sequence>
<feature type="compositionally biased region" description="Basic residues" evidence="1">
    <location>
        <begin position="70"/>
        <end position="85"/>
    </location>
</feature>
<dbReference type="VEuPathDB" id="FungiDB:PYU1_G005094"/>
<reference evidence="3" key="1">
    <citation type="journal article" date="2010" name="Genome Biol.">
        <title>Genome sequence of the necrotrophic plant pathogen Pythium ultimum reveals original pathogenicity mechanisms and effector repertoire.</title>
        <authorList>
            <person name="Levesque C.A."/>
            <person name="Brouwer H."/>
            <person name="Cano L."/>
            <person name="Hamilton J.P."/>
            <person name="Holt C."/>
            <person name="Huitema E."/>
            <person name="Raffaele S."/>
            <person name="Robideau G.P."/>
            <person name="Thines M."/>
            <person name="Win J."/>
            <person name="Zerillo M.M."/>
            <person name="Beakes G.W."/>
            <person name="Boore J.L."/>
            <person name="Busam D."/>
            <person name="Dumas B."/>
            <person name="Ferriera S."/>
            <person name="Fuerstenberg S.I."/>
            <person name="Gachon C.M."/>
            <person name="Gaulin E."/>
            <person name="Govers F."/>
            <person name="Grenville-Briggs L."/>
            <person name="Horner N."/>
            <person name="Hostetler J."/>
            <person name="Jiang R.H."/>
            <person name="Johnson J."/>
            <person name="Krajaejun T."/>
            <person name="Lin H."/>
            <person name="Meijer H.J."/>
            <person name="Moore B."/>
            <person name="Morris P."/>
            <person name="Phuntmart V."/>
            <person name="Puiu D."/>
            <person name="Shetty J."/>
            <person name="Stajich J.E."/>
            <person name="Tripathy S."/>
            <person name="Wawra S."/>
            <person name="van West P."/>
            <person name="Whitty B.R."/>
            <person name="Coutinho P.M."/>
            <person name="Henrissat B."/>
            <person name="Martin F."/>
            <person name="Thomas P.D."/>
            <person name="Tyler B.M."/>
            <person name="De Vries R.P."/>
            <person name="Kamoun S."/>
            <person name="Yandell M."/>
            <person name="Tisserat N."/>
            <person name="Buell C.R."/>
        </authorList>
    </citation>
    <scope>NUCLEOTIDE SEQUENCE</scope>
    <source>
        <strain evidence="3">DAOM:BR144</strain>
    </source>
</reference>
<reference evidence="3" key="2">
    <citation type="submission" date="2010-04" db="EMBL/GenBank/DDBJ databases">
        <authorList>
            <person name="Buell R."/>
            <person name="Hamilton J."/>
            <person name="Hostetler J."/>
        </authorList>
    </citation>
    <scope>NUCLEOTIDE SEQUENCE [LARGE SCALE GENOMIC DNA]</scope>
    <source>
        <strain evidence="3">DAOM:BR144</strain>
    </source>
</reference>
<reference evidence="2" key="3">
    <citation type="submission" date="2015-02" db="UniProtKB">
        <authorList>
            <consortium name="EnsemblProtists"/>
        </authorList>
    </citation>
    <scope>IDENTIFICATION</scope>
    <source>
        <strain evidence="2">DAOM BR144</strain>
    </source>
</reference>
<feature type="compositionally biased region" description="Polar residues" evidence="1">
    <location>
        <begin position="22"/>
        <end position="36"/>
    </location>
</feature>
<accession>K3WJG3</accession>
<feature type="compositionally biased region" description="Basic and acidic residues" evidence="1">
    <location>
        <begin position="100"/>
        <end position="115"/>
    </location>
</feature>
<dbReference type="Proteomes" id="UP000019132">
    <property type="component" value="Unassembled WGS sequence"/>
</dbReference>
<organism evidence="2 3">
    <name type="scientific">Globisporangium ultimum (strain ATCC 200006 / CBS 805.95 / DAOM BR144)</name>
    <name type="common">Pythium ultimum</name>
    <dbReference type="NCBI Taxonomy" id="431595"/>
    <lineage>
        <taxon>Eukaryota</taxon>
        <taxon>Sar</taxon>
        <taxon>Stramenopiles</taxon>
        <taxon>Oomycota</taxon>
        <taxon>Peronosporomycetes</taxon>
        <taxon>Pythiales</taxon>
        <taxon>Pythiaceae</taxon>
        <taxon>Globisporangium</taxon>
    </lineage>
</organism>
<dbReference type="HOGENOM" id="CLU_981698_0_0_1"/>
<name>K3WJG3_GLOUD</name>
<protein>
    <submittedName>
        <fullName evidence="2">Uncharacterized protein</fullName>
    </submittedName>
</protein>
<keyword evidence="3" id="KW-1185">Reference proteome</keyword>
<evidence type="ECO:0000313" key="3">
    <source>
        <dbReference type="Proteomes" id="UP000019132"/>
    </source>
</evidence>
<dbReference type="EnsemblProtists" id="PYU1_T005105">
    <property type="protein sequence ID" value="PYU1_T005105"/>
    <property type="gene ID" value="PYU1_G005094"/>
</dbReference>
<feature type="region of interest" description="Disordered" evidence="1">
    <location>
        <begin position="22"/>
        <end position="117"/>
    </location>
</feature>
<evidence type="ECO:0000313" key="2">
    <source>
        <dbReference type="EnsemblProtists" id="PYU1_T005105"/>
    </source>
</evidence>
<dbReference type="EMBL" id="GL376564">
    <property type="status" value="NOT_ANNOTATED_CDS"/>
    <property type="molecule type" value="Genomic_DNA"/>
</dbReference>
<dbReference type="InParanoid" id="K3WJG3"/>
<proteinExistence type="predicted"/>
<dbReference type="AlphaFoldDB" id="K3WJG3"/>
<evidence type="ECO:0000256" key="1">
    <source>
        <dbReference type="SAM" id="MobiDB-lite"/>
    </source>
</evidence>